<reference evidence="6 7" key="1">
    <citation type="submission" date="2018-09" db="EMBL/GenBank/DDBJ databases">
        <authorList>
            <person name="Wang Z."/>
        </authorList>
    </citation>
    <scope>NUCLEOTIDE SEQUENCE [LARGE SCALE GENOMIC DNA]</scope>
    <source>
        <strain evidence="6 7">ALS 81</strain>
    </source>
</reference>
<dbReference type="Proteomes" id="UP000286482">
    <property type="component" value="Unassembled WGS sequence"/>
</dbReference>
<evidence type="ECO:0000256" key="3">
    <source>
        <dbReference type="ARBA" id="ARBA00061451"/>
    </source>
</evidence>
<evidence type="ECO:0000259" key="5">
    <source>
        <dbReference type="Pfam" id="PF08125"/>
    </source>
</evidence>
<comment type="similarity">
    <text evidence="3">Belongs to the mannitol dehydrogenase family. UxuB subfamily.</text>
</comment>
<evidence type="ECO:0000313" key="7">
    <source>
        <dbReference type="Proteomes" id="UP000286482"/>
    </source>
</evidence>
<dbReference type="InterPro" id="IPR036291">
    <property type="entry name" value="NAD(P)-bd_dom_sf"/>
</dbReference>
<dbReference type="Pfam" id="PF01232">
    <property type="entry name" value="Mannitol_dh"/>
    <property type="match status" value="1"/>
</dbReference>
<dbReference type="PROSITE" id="PS00974">
    <property type="entry name" value="MANNITOL_DHGENASE"/>
    <property type="match status" value="1"/>
</dbReference>
<dbReference type="NCBIfam" id="NF011611">
    <property type="entry name" value="PRK15037.1"/>
    <property type="match status" value="1"/>
</dbReference>
<evidence type="ECO:0000313" key="6">
    <source>
        <dbReference type="EMBL" id="RKF20066.1"/>
    </source>
</evidence>
<keyword evidence="2" id="KW-0520">NAD</keyword>
<dbReference type="EMBL" id="RAQO01000004">
    <property type="protein sequence ID" value="RKF20066.1"/>
    <property type="molecule type" value="Genomic_DNA"/>
</dbReference>
<feature type="domain" description="Mannitol dehydrogenase C-terminal" evidence="5">
    <location>
        <begin position="283"/>
        <end position="471"/>
    </location>
</feature>
<dbReference type="SUPFAM" id="SSF48179">
    <property type="entry name" value="6-phosphogluconate dehydrogenase C-terminal domain-like"/>
    <property type="match status" value="1"/>
</dbReference>
<dbReference type="Gene3D" id="1.10.1040.10">
    <property type="entry name" value="N-(1-d-carboxylethyl)-l-norvaline Dehydrogenase, domain 2"/>
    <property type="match status" value="1"/>
</dbReference>
<dbReference type="InterPro" id="IPR000669">
    <property type="entry name" value="Mannitol_DH"/>
</dbReference>
<evidence type="ECO:0000256" key="2">
    <source>
        <dbReference type="ARBA" id="ARBA00023027"/>
    </source>
</evidence>
<dbReference type="InterPro" id="IPR050988">
    <property type="entry name" value="Mannitol_DH/Oxidoreductase"/>
</dbReference>
<dbReference type="InterPro" id="IPR008927">
    <property type="entry name" value="6-PGluconate_DH-like_C_sf"/>
</dbReference>
<dbReference type="OrthoDB" id="271711at2"/>
<dbReference type="PANTHER" id="PTHR43362:SF1">
    <property type="entry name" value="MANNITOL DEHYDROGENASE 2-RELATED"/>
    <property type="match status" value="1"/>
</dbReference>
<organism evidence="6 7">
    <name type="scientific">Alginatibacterium sediminis</name>
    <dbReference type="NCBI Taxonomy" id="2164068"/>
    <lineage>
        <taxon>Bacteria</taxon>
        <taxon>Pseudomonadati</taxon>
        <taxon>Pseudomonadota</taxon>
        <taxon>Gammaproteobacteria</taxon>
        <taxon>Alteromonadales</taxon>
        <taxon>Alteromonadaceae</taxon>
        <taxon>Alginatibacterium</taxon>
    </lineage>
</organism>
<dbReference type="InterPro" id="IPR013131">
    <property type="entry name" value="Mannitol_DH_N"/>
</dbReference>
<comment type="caution">
    <text evidence="6">The sequence shown here is derived from an EMBL/GenBank/DDBJ whole genome shotgun (WGS) entry which is preliminary data.</text>
</comment>
<dbReference type="InterPro" id="IPR013118">
    <property type="entry name" value="Mannitol_DH_C"/>
</dbReference>
<dbReference type="GO" id="GO:0019594">
    <property type="term" value="P:mannitol metabolic process"/>
    <property type="evidence" value="ECO:0007669"/>
    <property type="project" value="InterPro"/>
</dbReference>
<dbReference type="GO" id="GO:0008866">
    <property type="term" value="F:fructuronate reductase activity"/>
    <property type="evidence" value="ECO:0007669"/>
    <property type="project" value="UniProtKB-EC"/>
</dbReference>
<accession>A0A420EHN1</accession>
<dbReference type="InterPro" id="IPR013328">
    <property type="entry name" value="6PGD_dom2"/>
</dbReference>
<name>A0A420EHN1_9ALTE</name>
<dbReference type="PANTHER" id="PTHR43362">
    <property type="entry name" value="MANNITOL DEHYDROGENASE DSF1-RELATED"/>
    <property type="match status" value="1"/>
</dbReference>
<dbReference type="RefSeq" id="WP_120354070.1">
    <property type="nucleotide sequence ID" value="NZ_RAQO01000004.1"/>
</dbReference>
<dbReference type="SUPFAM" id="SSF51735">
    <property type="entry name" value="NAD(P)-binding Rossmann-fold domains"/>
    <property type="match status" value="1"/>
</dbReference>
<dbReference type="Gene3D" id="3.40.50.720">
    <property type="entry name" value="NAD(P)-binding Rossmann-like Domain"/>
    <property type="match status" value="1"/>
</dbReference>
<evidence type="ECO:0000256" key="1">
    <source>
        <dbReference type="ARBA" id="ARBA00023002"/>
    </source>
</evidence>
<keyword evidence="7" id="KW-1185">Reference proteome</keyword>
<dbReference type="InterPro" id="IPR023027">
    <property type="entry name" value="Mannitol_DH_CS"/>
</dbReference>
<protein>
    <submittedName>
        <fullName evidence="6">Fructuronate reductase</fullName>
        <ecNumber evidence="6">1.1.1.57</ecNumber>
    </submittedName>
</protein>
<dbReference type="Pfam" id="PF08125">
    <property type="entry name" value="Mannitol_dh_C"/>
    <property type="match status" value="1"/>
</dbReference>
<sequence>MKTIATVDLPAHVQVPSYDRAQLRSKIVHIGFGAFHRAHQALILDRVLEQQSSDWGYCEVNLFGGEQLIKDLRAQDHLFCVAELGAQSTDYKVVSSVNESLHVSLDGTQAIINKMAEPQVAIISMTITEKGYCIESGSGRLDLNNPLVLSDLATPDEPKSALGFIVAALAMRRKLGLNAFSVMSCDNIPENGHLAKAAILDFAKQLDGEFASWIESNVSFPSTMVDRIVPAATPETLASIEVALDVADPVAIACEPFLQWVIEDNFVAGRPQWELGGAQLVDDVIPYEEMKLRMLNGSHSFLAYLGYLAGYPHISDTMADQQFKDAAHQLMINEQATTLSMPEGTDLQAYARLLIERFTNPSLKHRTWQIAMDGSQKLPQRFVDSILYHRERKQAHPLLTLGLAGWIRYIGGVDEQGKAIDVQDPMLTQFKDIYNTSEDDIVARVLSLPSIFGNTLSHDKNFVSEVQNAYLLLKAKGAKQCVASTNTTNASF</sequence>
<gene>
    <name evidence="6" type="ORF">DBZ36_06350</name>
</gene>
<proteinExistence type="inferred from homology"/>
<feature type="domain" description="Mannitol dehydrogenase N-terminal" evidence="4">
    <location>
        <begin position="26"/>
        <end position="274"/>
    </location>
</feature>
<dbReference type="AlphaFoldDB" id="A0A420EHN1"/>
<dbReference type="FunFam" id="3.40.50.720:FF:000129">
    <property type="entry name" value="D-mannonate oxidoreductase"/>
    <property type="match status" value="1"/>
</dbReference>
<dbReference type="EC" id="1.1.1.57" evidence="6"/>
<evidence type="ECO:0000259" key="4">
    <source>
        <dbReference type="Pfam" id="PF01232"/>
    </source>
</evidence>
<keyword evidence="1 6" id="KW-0560">Oxidoreductase</keyword>
<dbReference type="PRINTS" id="PR00084">
    <property type="entry name" value="MTLDHDRGNASE"/>
</dbReference>